<name>A0A915KFS2_ROMCU</name>
<accession>A0A915KFS2</accession>
<organism evidence="2 3">
    <name type="scientific">Romanomermis culicivorax</name>
    <name type="common">Nematode worm</name>
    <dbReference type="NCBI Taxonomy" id="13658"/>
    <lineage>
        <taxon>Eukaryota</taxon>
        <taxon>Metazoa</taxon>
        <taxon>Ecdysozoa</taxon>
        <taxon>Nematoda</taxon>
        <taxon>Enoplea</taxon>
        <taxon>Dorylaimia</taxon>
        <taxon>Mermithida</taxon>
        <taxon>Mermithoidea</taxon>
        <taxon>Mermithidae</taxon>
        <taxon>Romanomermis</taxon>
    </lineage>
</organism>
<keyword evidence="2" id="KW-1185">Reference proteome</keyword>
<protein>
    <submittedName>
        <fullName evidence="3">Uncharacterized protein</fullName>
    </submittedName>
</protein>
<sequence>MTSCPSLHPPPTFLQRSYTSPLSTSTCRSICGLPALPTDPFYSTTHDKPKPDHRHPVPVVPGSVNP</sequence>
<feature type="region of interest" description="Disordered" evidence="1">
    <location>
        <begin position="41"/>
        <end position="66"/>
    </location>
</feature>
<evidence type="ECO:0000313" key="3">
    <source>
        <dbReference type="WBParaSite" id="nRc.2.0.1.t37225-RA"/>
    </source>
</evidence>
<evidence type="ECO:0000313" key="2">
    <source>
        <dbReference type="Proteomes" id="UP000887565"/>
    </source>
</evidence>
<dbReference type="WBParaSite" id="nRc.2.0.1.t37225-RA">
    <property type="protein sequence ID" value="nRc.2.0.1.t37225-RA"/>
    <property type="gene ID" value="nRc.2.0.1.g37225"/>
</dbReference>
<evidence type="ECO:0000256" key="1">
    <source>
        <dbReference type="SAM" id="MobiDB-lite"/>
    </source>
</evidence>
<dbReference type="Proteomes" id="UP000887565">
    <property type="component" value="Unplaced"/>
</dbReference>
<reference evidence="3" key="1">
    <citation type="submission" date="2022-11" db="UniProtKB">
        <authorList>
            <consortium name="WormBaseParasite"/>
        </authorList>
    </citation>
    <scope>IDENTIFICATION</scope>
</reference>
<proteinExistence type="predicted"/>
<dbReference type="AlphaFoldDB" id="A0A915KFS2"/>